<dbReference type="SMART" id="SM01008">
    <property type="entry name" value="Ald_Xan_dh_C"/>
    <property type="match status" value="1"/>
</dbReference>
<dbReference type="InterPro" id="IPR037165">
    <property type="entry name" value="AldOxase/xan_DH_Mopterin-bd_sf"/>
</dbReference>
<proteinExistence type="predicted"/>
<keyword evidence="1" id="KW-0500">Molybdenum</keyword>
<dbReference type="Pfam" id="PF20256">
    <property type="entry name" value="MoCoBD_2"/>
    <property type="match status" value="1"/>
</dbReference>
<reference evidence="4 5" key="1">
    <citation type="submission" date="2016-10" db="EMBL/GenBank/DDBJ databases">
        <title>Complete Genome Sequence of Peptococcaceae strain DCMF.</title>
        <authorList>
            <person name="Edwards R.J."/>
            <person name="Holland S.I."/>
            <person name="Deshpande N.P."/>
            <person name="Wong Y.K."/>
            <person name="Ertan H."/>
            <person name="Manefield M."/>
            <person name="Russell T.L."/>
            <person name="Lee M.J."/>
        </authorList>
    </citation>
    <scope>NUCLEOTIDE SEQUENCE [LARGE SCALE GENOMIC DNA]</scope>
    <source>
        <strain evidence="4 5">DCMF</strain>
    </source>
</reference>
<dbReference type="SUPFAM" id="SSF56003">
    <property type="entry name" value="Molybdenum cofactor-binding domain"/>
    <property type="match status" value="1"/>
</dbReference>
<dbReference type="OrthoDB" id="41753at2"/>
<keyword evidence="2" id="KW-0560">Oxidoreductase</keyword>
<dbReference type="EMBL" id="CP017634">
    <property type="protein sequence ID" value="ATW27748.1"/>
    <property type="molecule type" value="Genomic_DNA"/>
</dbReference>
<name>A0A3G1KZ39_FORW1</name>
<feature type="domain" description="Aldehyde oxidase/xanthine dehydrogenase a/b hammerhead" evidence="3">
    <location>
        <begin position="22"/>
        <end position="136"/>
    </location>
</feature>
<evidence type="ECO:0000259" key="3">
    <source>
        <dbReference type="SMART" id="SM01008"/>
    </source>
</evidence>
<dbReference type="GO" id="GO:0005506">
    <property type="term" value="F:iron ion binding"/>
    <property type="evidence" value="ECO:0007669"/>
    <property type="project" value="InterPro"/>
</dbReference>
<dbReference type="AlphaFoldDB" id="A0A3G1KZ39"/>
<evidence type="ECO:0000313" key="5">
    <source>
        <dbReference type="Proteomes" id="UP000323521"/>
    </source>
</evidence>
<dbReference type="InterPro" id="IPR046867">
    <property type="entry name" value="AldOxase/xan_DH_MoCoBD2"/>
</dbReference>
<dbReference type="InterPro" id="IPR036856">
    <property type="entry name" value="Ald_Oxase/Xan_DH_a/b_sf"/>
</dbReference>
<dbReference type="InterPro" id="IPR016208">
    <property type="entry name" value="Ald_Oxase/xanthine_DH-like"/>
</dbReference>
<dbReference type="KEGG" id="fwa:DCMF_26015"/>
<dbReference type="Gene3D" id="3.90.1170.50">
    <property type="entry name" value="Aldehyde oxidase/xanthine dehydrogenase, a/b hammerhead"/>
    <property type="match status" value="1"/>
</dbReference>
<dbReference type="Gene3D" id="3.30.365.10">
    <property type="entry name" value="Aldehyde oxidase/xanthine dehydrogenase, molybdopterin binding domain"/>
    <property type="match status" value="4"/>
</dbReference>
<protein>
    <submittedName>
        <fullName evidence="4">Aldehyde oxidase</fullName>
    </submittedName>
</protein>
<evidence type="ECO:0000256" key="1">
    <source>
        <dbReference type="ARBA" id="ARBA00022505"/>
    </source>
</evidence>
<dbReference type="PANTHER" id="PTHR11908:SF132">
    <property type="entry name" value="ALDEHYDE OXIDASE 1-RELATED"/>
    <property type="match status" value="1"/>
</dbReference>
<organism evidence="4 5">
    <name type="scientific">Formimonas warabiya</name>
    <dbReference type="NCBI Taxonomy" id="1761012"/>
    <lineage>
        <taxon>Bacteria</taxon>
        <taxon>Bacillati</taxon>
        <taxon>Bacillota</taxon>
        <taxon>Clostridia</taxon>
        <taxon>Eubacteriales</taxon>
        <taxon>Peptococcaceae</taxon>
        <taxon>Candidatus Formimonas</taxon>
    </lineage>
</organism>
<evidence type="ECO:0000313" key="4">
    <source>
        <dbReference type="EMBL" id="ATW27748.1"/>
    </source>
</evidence>
<dbReference type="Pfam" id="PF01315">
    <property type="entry name" value="Ald_Xan_dh_C"/>
    <property type="match status" value="1"/>
</dbReference>
<dbReference type="Pfam" id="PF02738">
    <property type="entry name" value="MoCoBD_1"/>
    <property type="match status" value="1"/>
</dbReference>
<dbReference type="Proteomes" id="UP000323521">
    <property type="component" value="Chromosome"/>
</dbReference>
<gene>
    <name evidence="4" type="ORF">DCMF_26015</name>
</gene>
<dbReference type="PANTHER" id="PTHR11908">
    <property type="entry name" value="XANTHINE DEHYDROGENASE"/>
    <property type="match status" value="1"/>
</dbReference>
<dbReference type="InterPro" id="IPR008274">
    <property type="entry name" value="AldOxase/xan_DH_MoCoBD1"/>
</dbReference>
<evidence type="ECO:0000256" key="2">
    <source>
        <dbReference type="ARBA" id="ARBA00023002"/>
    </source>
</evidence>
<dbReference type="RefSeq" id="WP_148137129.1">
    <property type="nucleotide sequence ID" value="NZ_CP017634.1"/>
</dbReference>
<dbReference type="InterPro" id="IPR000674">
    <property type="entry name" value="Ald_Oxase/Xan_DH_a/b"/>
</dbReference>
<keyword evidence="5" id="KW-1185">Reference proteome</keyword>
<accession>A0A3G1KZ39</accession>
<dbReference type="GO" id="GO:0016491">
    <property type="term" value="F:oxidoreductase activity"/>
    <property type="evidence" value="ECO:0007669"/>
    <property type="project" value="UniProtKB-KW"/>
</dbReference>
<dbReference type="SUPFAM" id="SSF54665">
    <property type="entry name" value="CO dehydrogenase molybdoprotein N-domain-like"/>
    <property type="match status" value="1"/>
</dbReference>
<sequence length="757" mass="82657">MEKQLKYVGQTYPIHNAREKVRGEEMYTGDLKWPRMLHAKLLLSPVGHGRIKKIDGEQAKNFPGVIGVFSCQNGPKQKFNRYVTYPGQEEYCPLDQNIFSDTARFVGDVVAAVVAVDYDTAQKAADLIHVEYEELPVMITVEEALEKGGYKIHPEGNVLAEYTTEAGSEDTLPDGGWVIESSARTQKVHHAAMENHVCVASFDTRGQMTIWTPCQGAFGVRTVVADLLGLKYSMVRVIKMTMGGSFGGKQEAILEPLTAYLAKETGSPVKVQFERWESMLATMTRPATQTKIRTQVTPEGNFLACRLWSTLDAGAYATSSTDYALALTNKICRLYRIPYYRHEAKAVYTNTPVAGGMRGWGSPEIFTAMEIHLDQVAQTIGLDPVDLRLKNLVHPYDLDPVFKLSLGNARVVECLQKGVEEFAWKDRYQKARETGRFRRGVGMACAAHVNGMYGDGDFPEFSMMTLTLNEDGTFILNTAVHDLGCGAVMSMKQIVAEALDIPLDFVTVLEADTASSPYDLGCFASRTTYVCGACALKAAEKMRELILETGAGILARPKQDLTIDHGCVLSQGDGRSLPYRQIAAHALMKNSTNITVHELFQAVSNPGAYGVHFAEVEVDTETGRTKVIDYLAVQDIGKAINPGAVEGQVQGAVQMGIGYALCEEIKFNDAGKPVNYSFKNYHLINAADMPAVKVMLVEQGGDHGPFGAKSVGECAAGPVAAAVVNAVNHALGTELSELPLTPIKILTALKQKSLVRK</sequence>